<evidence type="ECO:0000256" key="1">
    <source>
        <dbReference type="SAM" id="Coils"/>
    </source>
</evidence>
<evidence type="ECO:0000313" key="3">
    <source>
        <dbReference type="EMBL" id="CDW71268.1"/>
    </source>
</evidence>
<accession>A0A077ZMW3</accession>
<protein>
    <submittedName>
        <fullName evidence="3">Uncharacterized protein</fullName>
    </submittedName>
</protein>
<dbReference type="EMBL" id="CCKQ01000205">
    <property type="protein sequence ID" value="CDW71268.1"/>
    <property type="molecule type" value="Genomic_DNA"/>
</dbReference>
<feature type="compositionally biased region" description="Polar residues" evidence="2">
    <location>
        <begin position="427"/>
        <end position="443"/>
    </location>
</feature>
<name>A0A077ZMW3_STYLE</name>
<dbReference type="AlphaFoldDB" id="A0A077ZMW3"/>
<reference evidence="3 4" key="1">
    <citation type="submission" date="2014-06" db="EMBL/GenBank/DDBJ databases">
        <authorList>
            <person name="Swart Estienne"/>
        </authorList>
    </citation>
    <scope>NUCLEOTIDE SEQUENCE [LARGE SCALE GENOMIC DNA]</scope>
    <source>
        <strain evidence="3 4">130c</strain>
    </source>
</reference>
<dbReference type="InParanoid" id="A0A077ZMW3"/>
<evidence type="ECO:0000313" key="4">
    <source>
        <dbReference type="Proteomes" id="UP000039865"/>
    </source>
</evidence>
<organism evidence="3 4">
    <name type="scientific">Stylonychia lemnae</name>
    <name type="common">Ciliate</name>
    <dbReference type="NCBI Taxonomy" id="5949"/>
    <lineage>
        <taxon>Eukaryota</taxon>
        <taxon>Sar</taxon>
        <taxon>Alveolata</taxon>
        <taxon>Ciliophora</taxon>
        <taxon>Intramacronucleata</taxon>
        <taxon>Spirotrichea</taxon>
        <taxon>Stichotrichia</taxon>
        <taxon>Sporadotrichida</taxon>
        <taxon>Oxytrichidae</taxon>
        <taxon>Stylonychinae</taxon>
        <taxon>Stylonychia</taxon>
    </lineage>
</organism>
<dbReference type="Proteomes" id="UP000039865">
    <property type="component" value="Unassembled WGS sequence"/>
</dbReference>
<feature type="coiled-coil region" evidence="1">
    <location>
        <begin position="329"/>
        <end position="363"/>
    </location>
</feature>
<evidence type="ECO:0000256" key="2">
    <source>
        <dbReference type="SAM" id="MobiDB-lite"/>
    </source>
</evidence>
<feature type="region of interest" description="Disordered" evidence="2">
    <location>
        <begin position="396"/>
        <end position="443"/>
    </location>
</feature>
<keyword evidence="1" id="KW-0175">Coiled coil</keyword>
<gene>
    <name evidence="3" type="primary">Contig3411.g3649</name>
    <name evidence="3" type="ORF">STYLEM_209</name>
</gene>
<proteinExistence type="predicted"/>
<keyword evidence="4" id="KW-1185">Reference proteome</keyword>
<sequence>MLLMIISKLQGIKPSVSTPLTARRPSENSASNTTINLLTRRNSAWIRQLGGGGKTSHQNRTLLQINDHFQEDTSNTTQDNISVMNHNLSQRPQDQLNSQQLMRHTISGKQFKLNLNQMLRPQSQNQMLPLKKKVDIGLESTSKLCKLADRANSHEMQSPISKQSDNNNINTITSQQKQQVLDKPLPDVDYDEIKTLIQEAKKGSLTAREQLSDYRANLYFQRLKQQFNQYKNEASETRKSDLRDSLLNIGLLNEETNQSQLEENEKLHTKMKKLFLKGLKKQNKSQLKIGQLTKPQVNKFIDFSQFQNQAQKKKRKHKSKTQTIFDVDLEIDDKRINDMKRLLEKKEQKLLKQLEKIRTQKETTDIVKPSTAYKKFIDNDNFQFLRKYSRIEGNQISGTASSGFGGKVTAGNESSRGRTQYFPDIGRSSNQRSPDQFQTPRGN</sequence>